<organism evidence="8 9">
    <name type="scientific">Segetibacter aerophilus</name>
    <dbReference type="NCBI Taxonomy" id="670293"/>
    <lineage>
        <taxon>Bacteria</taxon>
        <taxon>Pseudomonadati</taxon>
        <taxon>Bacteroidota</taxon>
        <taxon>Chitinophagia</taxon>
        <taxon>Chitinophagales</taxon>
        <taxon>Chitinophagaceae</taxon>
        <taxon>Segetibacter</taxon>
    </lineage>
</organism>
<keyword evidence="3" id="KW-0145">Chemotaxis</keyword>
<dbReference type="AlphaFoldDB" id="A0A512BJF9"/>
<feature type="active site" evidence="3">
    <location>
        <position position="133"/>
    </location>
</feature>
<dbReference type="Pfam" id="PF13596">
    <property type="entry name" value="PAS_10"/>
    <property type="match status" value="1"/>
</dbReference>
<evidence type="ECO:0000256" key="1">
    <source>
        <dbReference type="ARBA" id="ARBA00000085"/>
    </source>
</evidence>
<dbReference type="InterPro" id="IPR022641">
    <property type="entry name" value="CheR_N"/>
</dbReference>
<evidence type="ECO:0000259" key="5">
    <source>
        <dbReference type="PROSITE" id="PS50109"/>
    </source>
</evidence>
<feature type="domain" description="CheB-type methylesterase" evidence="6">
    <location>
        <begin position="3"/>
        <end position="191"/>
    </location>
</feature>
<keyword evidence="4" id="KW-0175">Coiled coil</keyword>
<proteinExistence type="predicted"/>
<dbReference type="SUPFAM" id="SSF55874">
    <property type="entry name" value="ATPase domain of HSP90 chaperone/DNA topoisomerase II/histidine kinase"/>
    <property type="match status" value="1"/>
</dbReference>
<protein>
    <recommendedName>
        <fullName evidence="2">histidine kinase</fullName>
        <ecNumber evidence="2">2.7.13.3</ecNumber>
    </recommendedName>
</protein>
<dbReference type="Gene3D" id="3.40.50.180">
    <property type="entry name" value="Methylesterase CheB, C-terminal domain"/>
    <property type="match status" value="1"/>
</dbReference>
<dbReference type="PROSITE" id="PS50122">
    <property type="entry name" value="CHEB"/>
    <property type="match status" value="1"/>
</dbReference>
<dbReference type="GO" id="GO:0000155">
    <property type="term" value="F:phosphorelay sensor kinase activity"/>
    <property type="evidence" value="ECO:0007669"/>
    <property type="project" value="InterPro"/>
</dbReference>
<dbReference type="InterPro" id="IPR003594">
    <property type="entry name" value="HATPase_dom"/>
</dbReference>
<comment type="catalytic activity">
    <reaction evidence="1">
        <text>ATP + protein L-histidine = ADP + protein N-phospho-L-histidine.</text>
        <dbReference type="EC" id="2.7.13.3"/>
    </reaction>
</comment>
<evidence type="ECO:0000256" key="3">
    <source>
        <dbReference type="PROSITE-ProRule" id="PRU00050"/>
    </source>
</evidence>
<comment type="caution">
    <text evidence="8">The sequence shown here is derived from an EMBL/GenBank/DDBJ whole genome shotgun (WGS) entry which is preliminary data.</text>
</comment>
<dbReference type="InterPro" id="IPR000673">
    <property type="entry name" value="Sig_transdc_resp-reg_Me-estase"/>
</dbReference>
<feature type="domain" description="Histidine kinase" evidence="5">
    <location>
        <begin position="851"/>
        <end position="1061"/>
    </location>
</feature>
<dbReference type="GO" id="GO:0008757">
    <property type="term" value="F:S-adenosylmethionine-dependent methyltransferase activity"/>
    <property type="evidence" value="ECO:0007669"/>
    <property type="project" value="InterPro"/>
</dbReference>
<evidence type="ECO:0000313" key="9">
    <source>
        <dbReference type="Proteomes" id="UP000321513"/>
    </source>
</evidence>
<evidence type="ECO:0000313" key="8">
    <source>
        <dbReference type="EMBL" id="GEO12102.1"/>
    </source>
</evidence>
<accession>A0A512BJF9</accession>
<dbReference type="InterPro" id="IPR036097">
    <property type="entry name" value="HisK_dim/P_sf"/>
</dbReference>
<dbReference type="InterPro" id="IPR022642">
    <property type="entry name" value="CheR_C"/>
</dbReference>
<gene>
    <name evidence="8" type="ORF">SAE01_45980</name>
</gene>
<dbReference type="InterPro" id="IPR029063">
    <property type="entry name" value="SAM-dependent_MTases_sf"/>
</dbReference>
<feature type="active site" evidence="3">
    <location>
        <position position="15"/>
    </location>
</feature>
<dbReference type="InterPro" id="IPR003661">
    <property type="entry name" value="HisK_dim/P_dom"/>
</dbReference>
<dbReference type="Gene3D" id="1.10.287.130">
    <property type="match status" value="1"/>
</dbReference>
<dbReference type="PROSITE" id="PS50123">
    <property type="entry name" value="CHER"/>
    <property type="match status" value="1"/>
</dbReference>
<dbReference type="CDD" id="cd00075">
    <property type="entry name" value="HATPase"/>
    <property type="match status" value="1"/>
</dbReference>
<dbReference type="GO" id="GO:0005737">
    <property type="term" value="C:cytoplasm"/>
    <property type="evidence" value="ECO:0007669"/>
    <property type="project" value="InterPro"/>
</dbReference>
<dbReference type="Pfam" id="PF01339">
    <property type="entry name" value="CheB_methylest"/>
    <property type="match status" value="1"/>
</dbReference>
<dbReference type="SUPFAM" id="SSF52738">
    <property type="entry name" value="Methylesterase CheB, C-terminal domain"/>
    <property type="match status" value="1"/>
</dbReference>
<keyword evidence="3" id="KW-0378">Hydrolase</keyword>
<evidence type="ECO:0000259" key="6">
    <source>
        <dbReference type="PROSITE" id="PS50122"/>
    </source>
</evidence>
<feature type="active site" evidence="3">
    <location>
        <position position="41"/>
    </location>
</feature>
<keyword evidence="9" id="KW-1185">Reference proteome</keyword>
<dbReference type="GO" id="GO:0000156">
    <property type="term" value="F:phosphorelay response regulator activity"/>
    <property type="evidence" value="ECO:0007669"/>
    <property type="project" value="InterPro"/>
</dbReference>
<dbReference type="GO" id="GO:0008984">
    <property type="term" value="F:protein-glutamate methylesterase activity"/>
    <property type="evidence" value="ECO:0007669"/>
    <property type="project" value="InterPro"/>
</dbReference>
<dbReference type="CDD" id="cd16434">
    <property type="entry name" value="CheB-CheR_fusion"/>
    <property type="match status" value="1"/>
</dbReference>
<dbReference type="SMART" id="SM00138">
    <property type="entry name" value="MeTrc"/>
    <property type="match status" value="1"/>
</dbReference>
<dbReference type="EC" id="2.7.13.3" evidence="2"/>
<dbReference type="OrthoDB" id="9816309at2"/>
<name>A0A512BJF9_9BACT</name>
<dbReference type="CDD" id="cd00082">
    <property type="entry name" value="HisKA"/>
    <property type="match status" value="1"/>
</dbReference>
<dbReference type="Pfam" id="PF02518">
    <property type="entry name" value="HATPase_c"/>
    <property type="match status" value="1"/>
</dbReference>
<evidence type="ECO:0000256" key="4">
    <source>
        <dbReference type="SAM" id="Coils"/>
    </source>
</evidence>
<dbReference type="EMBL" id="BJYT01000039">
    <property type="protein sequence ID" value="GEO12102.1"/>
    <property type="molecule type" value="Genomic_DNA"/>
</dbReference>
<sequence length="1065" mass="120865">MSHIEPHHIIAIGASAGGMEEIHHFFDNTPLDSVAYVVIQHLSSDFSSRMAELLDKHSKLKVKEAEEDMMVEKNLVYLIPNTKIMTIEKGRLKLAEKEKNGQPHFTINTFFKSFAKDQGKKAIGVILSGMGSDGTEGVRAIKNAGGMVIVRDPAKTRFSSMPSNAIATGVADFILEPEQMPQTIFDYVNDIESLAEPVMKTRDDENNMHDIIDFVKGQHPLDFSDYKPTTILRRIKRRAAYHHFDKLPDYLNFLKATPDEVEALTKEFLISVSSFFRDPEAFQFIEKEIVPHIFRETKKGDEIKVWVPGCATGEEAYSIAMLLCEQGTGDTLDTPVKIFATDVDDDALFFAGKGIYNESISRCMSPERLEKHFINEGNSYRIKPDLRKMVIFAHHDIVKNPPYCNMNFISCRNMLIYMTPVLQNKIFNMLLYGLKKDGYLFLGPSENPLPILNSLDILHKKFKIYKAKKEKQAIRLDTFTQPALIEIKAVTPREPASKFENNKNNLVDAVIKTLMAELGYTLVCTNEHNEVVETFGDTTKYLLQKNFTSNLAELLPKPLAIAFASAARKALQTNEKILVKSIAVENYPFPVNLLVKPLETKKSSQKLLLIAFSDDNTPNTLQQQPGDVFDKKIYLDEYVLNMEEELRELKDELRLTYEKLASSDENMHSFNEELLSANEEMQSTNEEMQSINEELHTINADYQAKNKELIEINDDLNNYFRSNVNGQLFVNQDVLLMKFSPGTVQHINLQHTDIGRPLSNISTNMKLDTIVTDVKDVINNGGVILKEVEAQNGKWYQVMTMPYVRQADNTTAGAIITFYEITQLKKIQHELDKKNKRLSRINEDLDNFVLSASHDLLGPLSNIEVTVALVNQLDIPDPELLEYLDVINTSVKKFRILLKELSTIGKIENETFKMEPVAVRNLIDEITFSINNKISSTNTVITTDLEVEELFFSKKNLRSILYNLITNALKFTNNPTPTIEIITKQEDEFVLLAVRDNGIGMTSKDIQKVFDVYNRINKNLEGQGIGLYLVKKIVDASGGKVRVESQPGIGTTFKIYLLPEQQMVE</sequence>
<evidence type="ECO:0000259" key="7">
    <source>
        <dbReference type="PROSITE" id="PS50123"/>
    </source>
</evidence>
<dbReference type="Gene3D" id="3.40.50.150">
    <property type="entry name" value="Vaccinia Virus protein VP39"/>
    <property type="match status" value="1"/>
</dbReference>
<dbReference type="SUPFAM" id="SSF47384">
    <property type="entry name" value="Homodimeric domain of signal transducing histidine kinase"/>
    <property type="match status" value="1"/>
</dbReference>
<dbReference type="PANTHER" id="PTHR24422:SF27">
    <property type="entry name" value="PROTEIN-GLUTAMATE O-METHYLTRANSFERASE"/>
    <property type="match status" value="1"/>
</dbReference>
<dbReference type="InterPro" id="IPR036890">
    <property type="entry name" value="HATPase_C_sf"/>
</dbReference>
<dbReference type="InterPro" id="IPR005467">
    <property type="entry name" value="His_kinase_dom"/>
</dbReference>
<dbReference type="SUPFAM" id="SSF47757">
    <property type="entry name" value="Chemotaxis receptor methyltransferase CheR, N-terminal domain"/>
    <property type="match status" value="1"/>
</dbReference>
<dbReference type="Gene3D" id="3.30.565.10">
    <property type="entry name" value="Histidine kinase-like ATPase, C-terminal domain"/>
    <property type="match status" value="1"/>
</dbReference>
<dbReference type="PROSITE" id="PS50109">
    <property type="entry name" value="HIS_KIN"/>
    <property type="match status" value="1"/>
</dbReference>
<feature type="coiled-coil region" evidence="4">
    <location>
        <begin position="635"/>
        <end position="708"/>
    </location>
</feature>
<dbReference type="InterPro" id="IPR000780">
    <property type="entry name" value="CheR_MeTrfase"/>
</dbReference>
<dbReference type="InterPro" id="IPR050903">
    <property type="entry name" value="Bact_Chemotaxis_MeTrfase"/>
</dbReference>
<dbReference type="Pfam" id="PF03705">
    <property type="entry name" value="CheR_N"/>
    <property type="match status" value="1"/>
</dbReference>
<dbReference type="RefSeq" id="WP_147206231.1">
    <property type="nucleotide sequence ID" value="NZ_BJYT01000039.1"/>
</dbReference>
<reference evidence="8 9" key="1">
    <citation type="submission" date="2019-07" db="EMBL/GenBank/DDBJ databases">
        <title>Whole genome shotgun sequence of Segetibacter aerophilus NBRC 106135.</title>
        <authorList>
            <person name="Hosoyama A."/>
            <person name="Uohara A."/>
            <person name="Ohji S."/>
            <person name="Ichikawa N."/>
        </authorList>
    </citation>
    <scope>NUCLEOTIDE SEQUENCE [LARGE SCALE GENOMIC DNA]</scope>
    <source>
        <strain evidence="8 9">NBRC 106135</strain>
    </source>
</reference>
<dbReference type="SMART" id="SM00388">
    <property type="entry name" value="HisKA"/>
    <property type="match status" value="1"/>
</dbReference>
<dbReference type="SUPFAM" id="SSF53335">
    <property type="entry name" value="S-adenosyl-L-methionine-dependent methyltransferases"/>
    <property type="match status" value="1"/>
</dbReference>
<dbReference type="PANTHER" id="PTHR24422">
    <property type="entry name" value="CHEMOTAXIS PROTEIN METHYLTRANSFERASE"/>
    <property type="match status" value="1"/>
</dbReference>
<dbReference type="InterPro" id="IPR035909">
    <property type="entry name" value="CheB_C"/>
</dbReference>
<dbReference type="Pfam" id="PF01739">
    <property type="entry name" value="CheR"/>
    <property type="match status" value="1"/>
</dbReference>
<dbReference type="PRINTS" id="PR00996">
    <property type="entry name" value="CHERMTFRASE"/>
</dbReference>
<evidence type="ECO:0000256" key="2">
    <source>
        <dbReference type="ARBA" id="ARBA00012438"/>
    </source>
</evidence>
<feature type="domain" description="CheR-type methyltransferase" evidence="7">
    <location>
        <begin position="205"/>
        <end position="470"/>
    </location>
</feature>
<dbReference type="GO" id="GO:0006935">
    <property type="term" value="P:chemotaxis"/>
    <property type="evidence" value="ECO:0007669"/>
    <property type="project" value="UniProtKB-UniRule"/>
</dbReference>
<dbReference type="Proteomes" id="UP000321513">
    <property type="component" value="Unassembled WGS sequence"/>
</dbReference>
<dbReference type="SMART" id="SM00387">
    <property type="entry name" value="HATPase_c"/>
    <property type="match status" value="1"/>
</dbReference>